<feature type="transmembrane region" description="Helical" evidence="5">
    <location>
        <begin position="458"/>
        <end position="479"/>
    </location>
</feature>
<comment type="subcellular location">
    <subcellularLocation>
        <location evidence="1">Membrane</location>
        <topology evidence="1">Multi-pass membrane protein</topology>
    </subcellularLocation>
</comment>
<dbReference type="GO" id="GO:0019432">
    <property type="term" value="P:triglyceride biosynthetic process"/>
    <property type="evidence" value="ECO:0007669"/>
    <property type="project" value="UniProtKB-ARBA"/>
</dbReference>
<dbReference type="PANTHER" id="PTHR13285:SF18">
    <property type="entry name" value="PROTEIN-CYSTEINE N-PALMITOYLTRANSFERASE RASP"/>
    <property type="match status" value="1"/>
</dbReference>
<evidence type="ECO:0000256" key="5">
    <source>
        <dbReference type="SAM" id="Phobius"/>
    </source>
</evidence>
<feature type="transmembrane region" description="Helical" evidence="5">
    <location>
        <begin position="283"/>
        <end position="302"/>
    </location>
</feature>
<evidence type="ECO:0000313" key="6">
    <source>
        <dbReference type="EMBL" id="SZX70660.1"/>
    </source>
</evidence>
<dbReference type="STRING" id="3088.A0A383W0E7"/>
<feature type="transmembrane region" description="Helical" evidence="5">
    <location>
        <begin position="327"/>
        <end position="346"/>
    </location>
</feature>
<keyword evidence="4 5" id="KW-0472">Membrane</keyword>
<accession>A0A383W0E7</accession>
<dbReference type="AlphaFoldDB" id="A0A383W0E7"/>
<keyword evidence="7" id="KW-1185">Reference proteome</keyword>
<dbReference type="InterPro" id="IPR004299">
    <property type="entry name" value="MBOAT_fam"/>
</dbReference>
<dbReference type="GO" id="GO:0005783">
    <property type="term" value="C:endoplasmic reticulum"/>
    <property type="evidence" value="ECO:0007669"/>
    <property type="project" value="TreeGrafter"/>
</dbReference>
<evidence type="ECO:0000256" key="2">
    <source>
        <dbReference type="ARBA" id="ARBA00022692"/>
    </source>
</evidence>
<gene>
    <name evidence="6" type="ORF">BQ4739_LOCUS10850</name>
</gene>
<proteinExistence type="predicted"/>
<protein>
    <submittedName>
        <fullName evidence="6">Uncharacterized protein</fullName>
    </submittedName>
</protein>
<evidence type="ECO:0000256" key="1">
    <source>
        <dbReference type="ARBA" id="ARBA00004141"/>
    </source>
</evidence>
<evidence type="ECO:0000256" key="3">
    <source>
        <dbReference type="ARBA" id="ARBA00022989"/>
    </source>
</evidence>
<organism evidence="6 7">
    <name type="scientific">Tetradesmus obliquus</name>
    <name type="common">Green alga</name>
    <name type="synonym">Acutodesmus obliquus</name>
    <dbReference type="NCBI Taxonomy" id="3088"/>
    <lineage>
        <taxon>Eukaryota</taxon>
        <taxon>Viridiplantae</taxon>
        <taxon>Chlorophyta</taxon>
        <taxon>core chlorophytes</taxon>
        <taxon>Chlorophyceae</taxon>
        <taxon>CS clade</taxon>
        <taxon>Sphaeropleales</taxon>
        <taxon>Scenedesmaceae</taxon>
        <taxon>Tetradesmus</taxon>
    </lineage>
</organism>
<feature type="transmembrane region" description="Helical" evidence="5">
    <location>
        <begin position="499"/>
        <end position="517"/>
    </location>
</feature>
<dbReference type="Pfam" id="PF03062">
    <property type="entry name" value="MBOAT"/>
    <property type="match status" value="1"/>
</dbReference>
<reference evidence="6 7" key="1">
    <citation type="submission" date="2016-10" db="EMBL/GenBank/DDBJ databases">
        <authorList>
            <person name="Cai Z."/>
        </authorList>
    </citation>
    <scope>NUCLEOTIDE SEQUENCE [LARGE SCALE GENOMIC DNA]</scope>
</reference>
<evidence type="ECO:0000313" key="7">
    <source>
        <dbReference type="Proteomes" id="UP000256970"/>
    </source>
</evidence>
<dbReference type="GO" id="GO:0016020">
    <property type="term" value="C:membrane"/>
    <property type="evidence" value="ECO:0007669"/>
    <property type="project" value="UniProtKB-SubCell"/>
</dbReference>
<dbReference type="GO" id="GO:0016746">
    <property type="term" value="F:acyltransferase activity"/>
    <property type="evidence" value="ECO:0007669"/>
    <property type="project" value="TreeGrafter"/>
</dbReference>
<dbReference type="Proteomes" id="UP000256970">
    <property type="component" value="Unassembled WGS sequence"/>
</dbReference>
<dbReference type="PANTHER" id="PTHR13285">
    <property type="entry name" value="ACYLTRANSFERASE"/>
    <property type="match status" value="1"/>
</dbReference>
<feature type="transmembrane region" description="Helical" evidence="5">
    <location>
        <begin position="6"/>
        <end position="23"/>
    </location>
</feature>
<dbReference type="EMBL" id="FNXT01000999">
    <property type="protein sequence ID" value="SZX70660.1"/>
    <property type="molecule type" value="Genomic_DNA"/>
</dbReference>
<dbReference type="InterPro" id="IPR051085">
    <property type="entry name" value="MB_O-acyltransferase"/>
</dbReference>
<sequence length="538" mass="60719">MVLSRGELAACLALVLYFVYVLTTEGYHFCQRLVQHHIPVPGLQPGLLAGTRVDVSDHQWREFRASMPLLSAVMAAFVAGSRAVQAAAPQHRLTYYVAFSLGLLAVLHGAAMLFVVALAAAGFFIAKATADMPHGLLLVWAWHCGSFLLVRVTEGLPFALLSPILAPLDAHRGMLRWHIYYNLLLLRMLSFASDYHWQRQRRPGRVRIAPDTPPHPDQDLRTRSELWQEPGAFNLRMYLAYCLYPPTYIAGPTSTFNAFASQMAAPAASITAAAVLRYAARGLGCWVCMEVLTHNLWFMAVVRSKLWLALAAAENKAHLSPLEMCLVPWWIMIVFWLKFTVIWRFFRAWALADGVDVPENMRRCICNNYDIAGFWQNWHASYNLWLVRYMYIPLGGAAWRLLNVWPIFTFVALWHDLEPRLLGWAWLMALFIAPELLVKWIGRQAWCIADKKGRVFRYVAGLAAAFNVLLLIAANMVGFVLGLDGVRQFVAQVLGEPRFLPVVLLACFCGVQLMLALRDWEAARAEARVAVQYSKAQS</sequence>
<evidence type="ECO:0000256" key="4">
    <source>
        <dbReference type="ARBA" id="ARBA00023136"/>
    </source>
</evidence>
<feature type="transmembrane region" description="Helical" evidence="5">
    <location>
        <begin position="94"/>
        <end position="125"/>
    </location>
</feature>
<name>A0A383W0E7_TETOB</name>
<keyword evidence="2 5" id="KW-0812">Transmembrane</keyword>
<feature type="transmembrane region" description="Helical" evidence="5">
    <location>
        <begin position="421"/>
        <end position="438"/>
    </location>
</feature>
<keyword evidence="3 5" id="KW-1133">Transmembrane helix</keyword>